<keyword evidence="2" id="KW-0472">Membrane</keyword>
<keyword evidence="6" id="KW-1185">Reference proteome</keyword>
<evidence type="ECO:0000256" key="3">
    <source>
        <dbReference type="SAM" id="SignalP"/>
    </source>
</evidence>
<keyword evidence="3" id="KW-0732">Signal</keyword>
<protein>
    <submittedName>
        <fullName evidence="5">Aste57867_4970 protein</fullName>
    </submittedName>
</protein>
<keyword evidence="2" id="KW-1133">Transmembrane helix</keyword>
<evidence type="ECO:0000313" key="6">
    <source>
        <dbReference type="Proteomes" id="UP000332933"/>
    </source>
</evidence>
<dbReference type="AlphaFoldDB" id="A0A485KDJ5"/>
<name>A0A485KDJ5_9STRA</name>
<feature type="region of interest" description="Disordered" evidence="1">
    <location>
        <begin position="259"/>
        <end position="298"/>
    </location>
</feature>
<reference evidence="4" key="2">
    <citation type="submission" date="2019-06" db="EMBL/GenBank/DDBJ databases">
        <title>Genomics analysis of Aphanomyces spp. identifies a new class of oomycete effector associated with host adaptation.</title>
        <authorList>
            <person name="Gaulin E."/>
        </authorList>
    </citation>
    <scope>NUCLEOTIDE SEQUENCE</scope>
    <source>
        <strain evidence="4">CBS 578.67</strain>
    </source>
</reference>
<evidence type="ECO:0000313" key="4">
    <source>
        <dbReference type="EMBL" id="KAF0711948.1"/>
    </source>
</evidence>
<feature type="chain" id="PRO_5033436705" evidence="3">
    <location>
        <begin position="20"/>
        <end position="298"/>
    </location>
</feature>
<evidence type="ECO:0000313" key="5">
    <source>
        <dbReference type="EMBL" id="VFT82058.1"/>
    </source>
</evidence>
<keyword evidence="2" id="KW-0812">Transmembrane</keyword>
<sequence length="298" mass="31107">MRMIRLFSLLTTLIAAVAAVHPSESLHRIAFLQNHPHWVALNYSTYDDGGGNATSVHVDIRLDVCIAPGEDIQAAALINDRSGVALDDDQAIAVDMAKLVSPSDAAASHLSSDATWLLHVMNGAIRGQLSITIPVVVSDAGAALALHPRASCPAAQSHVGRVSIGFSFVVPTHDASRPPSIPRPYFRCAKVVSHASNGTATGQVYYDCIMVERSTPVAAEDNALAPLQVDAHAPSAWAAAAVGATALGVVVAVVGYAARSASRRKEDATKGETDEEEATDDESIGEEVTVDASSPSLM</sequence>
<gene>
    <name evidence="5" type="primary">Aste57867_4970</name>
    <name evidence="4" type="ORF">As57867_004957</name>
    <name evidence="5" type="ORF">ASTE57867_4970</name>
</gene>
<feature type="signal peptide" evidence="3">
    <location>
        <begin position="1"/>
        <end position="19"/>
    </location>
</feature>
<evidence type="ECO:0000256" key="1">
    <source>
        <dbReference type="SAM" id="MobiDB-lite"/>
    </source>
</evidence>
<feature type="transmembrane region" description="Helical" evidence="2">
    <location>
        <begin position="236"/>
        <end position="258"/>
    </location>
</feature>
<reference evidence="5 6" key="1">
    <citation type="submission" date="2019-03" db="EMBL/GenBank/DDBJ databases">
        <authorList>
            <person name="Gaulin E."/>
            <person name="Dumas B."/>
        </authorList>
    </citation>
    <scope>NUCLEOTIDE SEQUENCE [LARGE SCALE GENOMIC DNA]</scope>
    <source>
        <strain evidence="5">CBS 568.67</strain>
    </source>
</reference>
<evidence type="ECO:0000256" key="2">
    <source>
        <dbReference type="SAM" id="Phobius"/>
    </source>
</evidence>
<organism evidence="5 6">
    <name type="scientific">Aphanomyces stellatus</name>
    <dbReference type="NCBI Taxonomy" id="120398"/>
    <lineage>
        <taxon>Eukaryota</taxon>
        <taxon>Sar</taxon>
        <taxon>Stramenopiles</taxon>
        <taxon>Oomycota</taxon>
        <taxon>Saprolegniomycetes</taxon>
        <taxon>Saprolegniales</taxon>
        <taxon>Verrucalvaceae</taxon>
        <taxon>Aphanomyces</taxon>
    </lineage>
</organism>
<feature type="compositionally biased region" description="Basic and acidic residues" evidence="1">
    <location>
        <begin position="263"/>
        <end position="272"/>
    </location>
</feature>
<accession>A0A485KDJ5</accession>
<dbReference type="Proteomes" id="UP000332933">
    <property type="component" value="Unassembled WGS sequence"/>
</dbReference>
<feature type="compositionally biased region" description="Acidic residues" evidence="1">
    <location>
        <begin position="273"/>
        <end position="289"/>
    </location>
</feature>
<dbReference type="EMBL" id="VJMH01001473">
    <property type="protein sequence ID" value="KAF0711948.1"/>
    <property type="molecule type" value="Genomic_DNA"/>
</dbReference>
<proteinExistence type="predicted"/>
<dbReference type="EMBL" id="CAADRA010001474">
    <property type="protein sequence ID" value="VFT82058.1"/>
    <property type="molecule type" value="Genomic_DNA"/>
</dbReference>